<reference evidence="1" key="1">
    <citation type="journal article" date="2021" name="Environ. Microbiol.">
        <title>New insights into the diversity and evolution of the archaeal mobilome from three complete genomes of Saccharolobus shibatae.</title>
        <authorList>
            <person name="Medvedeva S."/>
            <person name="Brandt D."/>
            <person name="Cvirkaite-Krupovic V."/>
            <person name="Liu Y."/>
            <person name="Severinov K."/>
            <person name="Ishino S."/>
            <person name="Ishino Y."/>
            <person name="Prangishvili D."/>
            <person name="Kalinowski J."/>
            <person name="Krupovic M."/>
        </authorList>
    </citation>
    <scope>NUCLEOTIDE SEQUENCE</scope>
    <source>
        <strain evidence="1">BEU9</strain>
    </source>
</reference>
<gene>
    <name evidence="1" type="ORF">J5U21_01930</name>
</gene>
<evidence type="ECO:0000313" key="1">
    <source>
        <dbReference type="EMBL" id="QXJ32279.1"/>
    </source>
</evidence>
<proteinExistence type="predicted"/>
<dbReference type="AlphaFoldDB" id="A0A8F5GWN8"/>
<dbReference type="Proteomes" id="UP000693941">
    <property type="component" value="Chromosome"/>
</dbReference>
<accession>A0A8F5GWN8</accession>
<name>A0A8F5GWN8_9CREN</name>
<sequence length="90" mass="10334">MQEKQGIIITRVIYGYMFGTYRFTVPPRVLEAKHVEPTMKKDSRLLGNFRIYLNPHHLEGRGSLSEWFIVPTIDSGSHLVGCRGSQRTLT</sequence>
<evidence type="ECO:0000313" key="2">
    <source>
        <dbReference type="Proteomes" id="UP000693941"/>
    </source>
</evidence>
<protein>
    <submittedName>
        <fullName evidence="1">Uncharacterized protein</fullName>
    </submittedName>
</protein>
<organism evidence="1 2">
    <name type="scientific">Saccharolobus shibatae</name>
    <dbReference type="NCBI Taxonomy" id="2286"/>
    <lineage>
        <taxon>Archaea</taxon>
        <taxon>Thermoproteota</taxon>
        <taxon>Thermoprotei</taxon>
        <taxon>Sulfolobales</taxon>
        <taxon>Sulfolobaceae</taxon>
        <taxon>Saccharolobus</taxon>
    </lineage>
</organism>
<dbReference type="EMBL" id="CP077715">
    <property type="protein sequence ID" value="QXJ32279.1"/>
    <property type="molecule type" value="Genomic_DNA"/>
</dbReference>